<dbReference type="InterPro" id="IPR046342">
    <property type="entry name" value="CBS_dom_sf"/>
</dbReference>
<keyword evidence="2 8" id="KW-0812">Transmembrane</keyword>
<dbReference type="InterPro" id="IPR000644">
    <property type="entry name" value="CBS_dom"/>
</dbReference>
<keyword evidence="5 7" id="KW-0129">CBS domain</keyword>
<comment type="caution">
    <text evidence="12">The sequence shown here is derived from an EMBL/GenBank/DDBJ whole genome shotgun (WGS) entry which is preliminary data.</text>
</comment>
<evidence type="ECO:0000256" key="3">
    <source>
        <dbReference type="ARBA" id="ARBA00022737"/>
    </source>
</evidence>
<dbReference type="PANTHER" id="PTHR22777">
    <property type="entry name" value="HEMOLYSIN-RELATED"/>
    <property type="match status" value="1"/>
</dbReference>
<evidence type="ECO:0000256" key="7">
    <source>
        <dbReference type="PROSITE-ProRule" id="PRU00703"/>
    </source>
</evidence>
<dbReference type="PROSITE" id="PS51846">
    <property type="entry name" value="CNNM"/>
    <property type="match status" value="1"/>
</dbReference>
<dbReference type="PANTHER" id="PTHR22777:SF17">
    <property type="entry name" value="UPF0053 PROTEIN SLL0260"/>
    <property type="match status" value="1"/>
</dbReference>
<evidence type="ECO:0000256" key="2">
    <source>
        <dbReference type="ARBA" id="ARBA00022692"/>
    </source>
</evidence>
<dbReference type="InterPro" id="IPR044751">
    <property type="entry name" value="Ion_transp-like_CBS"/>
</dbReference>
<feature type="domain" description="CNNM transmembrane" evidence="11">
    <location>
        <begin position="1"/>
        <end position="185"/>
    </location>
</feature>
<dbReference type="GO" id="GO:0050660">
    <property type="term" value="F:flavin adenine dinucleotide binding"/>
    <property type="evidence" value="ECO:0007669"/>
    <property type="project" value="InterPro"/>
</dbReference>
<dbReference type="SUPFAM" id="SSF54631">
    <property type="entry name" value="CBS-domain pair"/>
    <property type="match status" value="1"/>
</dbReference>
<gene>
    <name evidence="12" type="ORF">ENH14_02605</name>
</gene>
<dbReference type="InterPro" id="IPR016169">
    <property type="entry name" value="FAD-bd_PCMH_sub2"/>
</dbReference>
<dbReference type="EMBL" id="DRDR01000110">
    <property type="protein sequence ID" value="HDL60327.1"/>
    <property type="molecule type" value="Genomic_DNA"/>
</dbReference>
<feature type="domain" description="CBS" evidence="10">
    <location>
        <begin position="258"/>
        <end position="316"/>
    </location>
</feature>
<keyword evidence="3" id="KW-0677">Repeat</keyword>
<dbReference type="SUPFAM" id="SSF56176">
    <property type="entry name" value="FAD-binding/transporter-associated domain-like"/>
    <property type="match status" value="1"/>
</dbReference>
<keyword evidence="4 8" id="KW-1133">Transmembrane helix</keyword>
<dbReference type="Pfam" id="PF00571">
    <property type="entry name" value="CBS"/>
    <property type="match status" value="1"/>
</dbReference>
<comment type="subcellular location">
    <subcellularLocation>
        <location evidence="1">Membrane</location>
        <topology evidence="1">Multi-pass membrane protein</topology>
    </subcellularLocation>
</comment>
<dbReference type="Gene3D" id="3.30.465.10">
    <property type="match status" value="1"/>
</dbReference>
<reference evidence="12" key="1">
    <citation type="journal article" date="2020" name="mSystems">
        <title>Genome- and Community-Level Interaction Insights into Carbon Utilization and Element Cycling Functions of Hydrothermarchaeota in Hydrothermal Sediment.</title>
        <authorList>
            <person name="Zhou Z."/>
            <person name="Liu Y."/>
            <person name="Xu W."/>
            <person name="Pan J."/>
            <person name="Luo Z.H."/>
            <person name="Li M."/>
        </authorList>
    </citation>
    <scope>NUCLEOTIDE SEQUENCE [LARGE SCALE GENOMIC DNA]</scope>
    <source>
        <strain evidence="12">HyVt-28</strain>
    </source>
</reference>
<evidence type="ECO:0000256" key="9">
    <source>
        <dbReference type="SAM" id="Phobius"/>
    </source>
</evidence>
<dbReference type="Proteomes" id="UP000886381">
    <property type="component" value="Unassembled WGS sequence"/>
</dbReference>
<dbReference type="Gene3D" id="3.10.580.10">
    <property type="entry name" value="CBS-domain"/>
    <property type="match status" value="1"/>
</dbReference>
<evidence type="ECO:0000256" key="6">
    <source>
        <dbReference type="ARBA" id="ARBA00023136"/>
    </source>
</evidence>
<evidence type="ECO:0000259" key="10">
    <source>
        <dbReference type="PROSITE" id="PS51371"/>
    </source>
</evidence>
<evidence type="ECO:0000313" key="12">
    <source>
        <dbReference type="EMBL" id="HDL60327.1"/>
    </source>
</evidence>
<name>A0A7V0LU68_UNCW3</name>
<sequence>MGISVLVLILFLLLSFLFSGTEAALFSVLEIEVEKITGRKIKKWVRKLLSKQEESLFVILLGNMLVNSYASAIFPSILVGIFGNVHVSKSLESGLEIVLFTFILLLFGEITPKLIAIDFPSNFLKKSVGIFYPLYVILKPFTKPFTLVLEWISALSRRTYEQEEVLKNLEEMTLGSRSGLRSGISLVMYTAEEIMTPRKDIVFMNASMNIAEARSRAKLYGFTRYPVRGESQDDIRGVFEIDNPELINAKDEEDILKYTKEADFIPSGRKVTELVKMAVEKNRKMFIVVDEYGGVKGIITLGDLLKILGVEKEKRIKRIDSRTFVVPGDYLLSELEGLLQKSVSSEATTIQGLLMEITGRLPGEGEKVLMEDVEFEILEKDRGEIKRVKVKVL</sequence>
<evidence type="ECO:0000256" key="8">
    <source>
        <dbReference type="PROSITE-ProRule" id="PRU01193"/>
    </source>
</evidence>
<keyword evidence="6 8" id="KW-0472">Membrane</keyword>
<dbReference type="Pfam" id="PF03471">
    <property type="entry name" value="CorC_HlyC"/>
    <property type="match status" value="1"/>
</dbReference>
<dbReference type="InterPro" id="IPR002550">
    <property type="entry name" value="CNNM"/>
</dbReference>
<accession>A0A7V0LU68</accession>
<dbReference type="InterPro" id="IPR036318">
    <property type="entry name" value="FAD-bd_PCMH-like_sf"/>
</dbReference>
<organism evidence="12">
    <name type="scientific">candidate division WOR-3 bacterium</name>
    <dbReference type="NCBI Taxonomy" id="2052148"/>
    <lineage>
        <taxon>Bacteria</taxon>
        <taxon>Bacteria division WOR-3</taxon>
    </lineage>
</organism>
<proteinExistence type="predicted"/>
<dbReference type="AlphaFoldDB" id="A0A7V0LU68"/>
<dbReference type="GO" id="GO:0005886">
    <property type="term" value="C:plasma membrane"/>
    <property type="evidence" value="ECO:0007669"/>
    <property type="project" value="TreeGrafter"/>
</dbReference>
<evidence type="ECO:0000259" key="11">
    <source>
        <dbReference type="PROSITE" id="PS51846"/>
    </source>
</evidence>
<evidence type="ECO:0000256" key="5">
    <source>
        <dbReference type="ARBA" id="ARBA00023122"/>
    </source>
</evidence>
<evidence type="ECO:0000256" key="1">
    <source>
        <dbReference type="ARBA" id="ARBA00004141"/>
    </source>
</evidence>
<evidence type="ECO:0000256" key="4">
    <source>
        <dbReference type="ARBA" id="ARBA00022989"/>
    </source>
</evidence>
<dbReference type="PROSITE" id="PS51371">
    <property type="entry name" value="CBS"/>
    <property type="match status" value="1"/>
</dbReference>
<dbReference type="CDD" id="cd04590">
    <property type="entry name" value="CBS_pair_CorC_HlyC_assoc"/>
    <property type="match status" value="1"/>
</dbReference>
<dbReference type="SMART" id="SM01091">
    <property type="entry name" value="CorC_HlyC"/>
    <property type="match status" value="1"/>
</dbReference>
<dbReference type="InterPro" id="IPR005170">
    <property type="entry name" value="Transptr-assoc_dom"/>
</dbReference>
<feature type="transmembrane region" description="Helical" evidence="9">
    <location>
        <begin position="56"/>
        <end position="85"/>
    </location>
</feature>
<feature type="transmembrane region" description="Helical" evidence="9">
    <location>
        <begin position="97"/>
        <end position="117"/>
    </location>
</feature>
<dbReference type="Pfam" id="PF01595">
    <property type="entry name" value="CNNM"/>
    <property type="match status" value="1"/>
</dbReference>
<protein>
    <submittedName>
        <fullName evidence="12">DUF21 domain-containing protein</fullName>
    </submittedName>
</protein>